<organism evidence="3 4">
    <name type="scientific">Sphingobacterium olei</name>
    <dbReference type="NCBI Taxonomy" id="2571155"/>
    <lineage>
        <taxon>Bacteria</taxon>
        <taxon>Pseudomonadati</taxon>
        <taxon>Bacteroidota</taxon>
        <taxon>Sphingobacteriia</taxon>
        <taxon>Sphingobacteriales</taxon>
        <taxon>Sphingobacteriaceae</taxon>
        <taxon>Sphingobacterium</taxon>
    </lineage>
</organism>
<keyword evidence="3" id="KW-0808">Transferase</keyword>
<feature type="domain" description="Glycosyl transferase family 1" evidence="1">
    <location>
        <begin position="196"/>
        <end position="336"/>
    </location>
</feature>
<dbReference type="GO" id="GO:0016758">
    <property type="term" value="F:hexosyltransferase activity"/>
    <property type="evidence" value="ECO:0007669"/>
    <property type="project" value="TreeGrafter"/>
</dbReference>
<dbReference type="CDD" id="cd03801">
    <property type="entry name" value="GT4_PimA-like"/>
    <property type="match status" value="1"/>
</dbReference>
<dbReference type="PANTHER" id="PTHR45947">
    <property type="entry name" value="SULFOQUINOVOSYL TRANSFERASE SQD2"/>
    <property type="match status" value="1"/>
</dbReference>
<feature type="domain" description="Glycosyltransferase subfamily 4-like N-terminal" evidence="2">
    <location>
        <begin position="16"/>
        <end position="177"/>
    </location>
</feature>
<proteinExistence type="predicted"/>
<evidence type="ECO:0000259" key="2">
    <source>
        <dbReference type="Pfam" id="PF13439"/>
    </source>
</evidence>
<keyword evidence="4" id="KW-1185">Reference proteome</keyword>
<dbReference type="Gene3D" id="3.40.50.2000">
    <property type="entry name" value="Glycogen Phosphorylase B"/>
    <property type="match status" value="2"/>
</dbReference>
<gene>
    <name evidence="3" type="ORF">FAZ15_13405</name>
</gene>
<dbReference type="PANTHER" id="PTHR45947:SF3">
    <property type="entry name" value="SULFOQUINOVOSYL TRANSFERASE SQD2"/>
    <property type="match status" value="1"/>
</dbReference>
<dbReference type="Proteomes" id="UP000306808">
    <property type="component" value="Unassembled WGS sequence"/>
</dbReference>
<dbReference type="AlphaFoldDB" id="A0A4U0NYF1"/>
<dbReference type="InterPro" id="IPR001296">
    <property type="entry name" value="Glyco_trans_1"/>
</dbReference>
<comment type="caution">
    <text evidence="3">The sequence shown here is derived from an EMBL/GenBank/DDBJ whole genome shotgun (WGS) entry which is preliminary data.</text>
</comment>
<sequence>MKVIVIGTRGIPNILGGVETHCEELYPYLAHDSNHEITVIGRSCYVKNGKLQNFKGVKLKTVYAPKNKAFEAIVHSLLSVFYAAIKRPDVVHIHAVGPNLVTPIGRLLGLNVVMTHHGPDYERIKWGKMAKLFLKTGEWAGVKFANKVIVISEEIKKSIVEKYGRDDAVVIPNGVSIAERPAYEKDVLERYGIYQYKYIFTLGRFVPEKGFDYLIRAFQKSEVNGAYKLVIAGDADHESEYSKSLKSQARDAGVVLTGFIKGEELSQLFANCGLFVLPSFYEGLPISLLEAMSYNLPILASDIPANTQVPIPEHSFFPVGNEEALAQKLNKYFANKVPNNPIYYNLDNYDWKNIAANTNDVYKSIV</sequence>
<dbReference type="SUPFAM" id="SSF53756">
    <property type="entry name" value="UDP-Glycosyltransferase/glycogen phosphorylase"/>
    <property type="match status" value="1"/>
</dbReference>
<dbReference type="InterPro" id="IPR028098">
    <property type="entry name" value="Glyco_trans_4-like_N"/>
</dbReference>
<name>A0A4U0NYF1_9SPHI</name>
<protein>
    <submittedName>
        <fullName evidence="3">Glycosyltransferase family 4 protein</fullName>
    </submittedName>
</protein>
<evidence type="ECO:0000313" key="3">
    <source>
        <dbReference type="EMBL" id="TJZ59887.1"/>
    </source>
</evidence>
<dbReference type="OrthoDB" id="9792269at2"/>
<dbReference type="EMBL" id="SUME01000005">
    <property type="protein sequence ID" value="TJZ59887.1"/>
    <property type="molecule type" value="Genomic_DNA"/>
</dbReference>
<dbReference type="RefSeq" id="WP_136901828.1">
    <property type="nucleotide sequence ID" value="NZ_SUME01000005.1"/>
</dbReference>
<reference evidence="3 4" key="1">
    <citation type="submission" date="2019-04" db="EMBL/GenBank/DDBJ databases">
        <title>Sphingobacterium olei sp. nov., isolated from oil-contaminated soil.</title>
        <authorList>
            <person name="Liu B."/>
        </authorList>
    </citation>
    <scope>NUCLEOTIDE SEQUENCE [LARGE SCALE GENOMIC DNA]</scope>
    <source>
        <strain evidence="3 4">HAL-9</strain>
    </source>
</reference>
<evidence type="ECO:0000313" key="4">
    <source>
        <dbReference type="Proteomes" id="UP000306808"/>
    </source>
</evidence>
<dbReference type="Pfam" id="PF00534">
    <property type="entry name" value="Glycos_transf_1"/>
    <property type="match status" value="1"/>
</dbReference>
<dbReference type="Pfam" id="PF13439">
    <property type="entry name" value="Glyco_transf_4"/>
    <property type="match status" value="1"/>
</dbReference>
<dbReference type="InterPro" id="IPR050194">
    <property type="entry name" value="Glycosyltransferase_grp1"/>
</dbReference>
<evidence type="ECO:0000259" key="1">
    <source>
        <dbReference type="Pfam" id="PF00534"/>
    </source>
</evidence>
<accession>A0A4U0NYF1</accession>